<dbReference type="GO" id="GO:0016740">
    <property type="term" value="F:transferase activity"/>
    <property type="evidence" value="ECO:0007669"/>
    <property type="project" value="UniProtKB-KW"/>
</dbReference>
<dbReference type="EMBL" id="CP002696">
    <property type="protein sequence ID" value="AEE17473.1"/>
    <property type="molecule type" value="Genomic_DNA"/>
</dbReference>
<evidence type="ECO:0000313" key="1">
    <source>
        <dbReference type="EMBL" id="AEE17473.1"/>
    </source>
</evidence>
<dbReference type="SUPFAM" id="SSF53756">
    <property type="entry name" value="UDP-Glycosyltransferase/glycogen phosphorylase"/>
    <property type="match status" value="1"/>
</dbReference>
<evidence type="ECO:0000313" key="2">
    <source>
        <dbReference type="Proteomes" id="UP000006546"/>
    </source>
</evidence>
<dbReference type="AlphaFoldDB" id="F4LK11"/>
<gene>
    <name evidence="1" type="ordered locus">Trebr_2058</name>
</gene>
<sequence length="395" mass="44964">MKICFLTPRFPFPENGGDVLRINSIARYLKSKGNELILISFCFGEIKLKKEYFDLYDTIYVVKKCKLSSYVFAFLFALCQKPLQCGYYFSASFLRQFKRTLIRERPDECVAHLLRMVPYLEKTRVREKSIVEMTDALSKTYAISSQTKRNSLKKFIYQAEFGLIKKYERRVIRTFPKVVLVSQSDIDYLKDMSETSGENLFLHTNGVTVNENMCINYNSKKICFIGNMRTLQNQDAVLFFVNEVFPLIKKTEPETVFYIIGAEPSEKIKNLSDDKSIFVTGFVKNIESAIADSCLAIAPVKIAAGIQNKVLTAMSCAVPVVMTSLISGAIPELSDGKNCIIRDFPGEMAEACLQLMKNAEFRQTVSKAGLEMVLNHYSWNEKLAGYEKIPRNAKS</sequence>
<accession>F4LK11</accession>
<dbReference type="PANTHER" id="PTHR12526">
    <property type="entry name" value="GLYCOSYLTRANSFERASE"/>
    <property type="match status" value="1"/>
</dbReference>
<dbReference type="RefSeq" id="WP_013759176.1">
    <property type="nucleotide sequence ID" value="NC_015500.1"/>
</dbReference>
<keyword evidence="1" id="KW-0808">Transferase</keyword>
<dbReference type="STRING" id="906968.Trebr_2058"/>
<protein>
    <submittedName>
        <fullName evidence="1">Glycosyl transferase group 1</fullName>
    </submittedName>
</protein>
<dbReference type="eggNOG" id="COG0438">
    <property type="taxonomic scope" value="Bacteria"/>
</dbReference>
<keyword evidence="2" id="KW-1185">Reference proteome</keyword>
<proteinExistence type="predicted"/>
<reference evidence="2" key="1">
    <citation type="submission" date="2011-04" db="EMBL/GenBank/DDBJ databases">
        <title>The complete genome of Treponema brennaborense DSM 12168.</title>
        <authorList>
            <person name="Lucas S."/>
            <person name="Han J."/>
            <person name="Lapidus A."/>
            <person name="Bruce D."/>
            <person name="Goodwin L."/>
            <person name="Pitluck S."/>
            <person name="Peters L."/>
            <person name="Kyrpides N."/>
            <person name="Mavromatis K."/>
            <person name="Ivanova N."/>
            <person name="Mikhailova N."/>
            <person name="Pagani I."/>
            <person name="Teshima H."/>
            <person name="Detter J.C."/>
            <person name="Tapia R."/>
            <person name="Han C."/>
            <person name="Land M."/>
            <person name="Hauser L."/>
            <person name="Markowitz V."/>
            <person name="Cheng J.-F."/>
            <person name="Hugenholtz P."/>
            <person name="Woyke T."/>
            <person name="Wu D."/>
            <person name="Gronow S."/>
            <person name="Wellnitz S."/>
            <person name="Brambilla E."/>
            <person name="Klenk H.-P."/>
            <person name="Eisen J.A."/>
        </authorList>
    </citation>
    <scope>NUCLEOTIDE SEQUENCE [LARGE SCALE GENOMIC DNA]</scope>
    <source>
        <strain evidence="2">DSM 12168 / CIP 105900 / DD5/3</strain>
    </source>
</reference>
<dbReference type="Pfam" id="PF13692">
    <property type="entry name" value="Glyco_trans_1_4"/>
    <property type="match status" value="1"/>
</dbReference>
<dbReference type="CDD" id="cd03801">
    <property type="entry name" value="GT4_PimA-like"/>
    <property type="match status" value="1"/>
</dbReference>
<dbReference type="OrthoDB" id="9807209at2"/>
<dbReference type="KEGG" id="tbe:Trebr_2058"/>
<organism evidence="1 2">
    <name type="scientific">Treponema brennaborense (strain DSM 12168 / CIP 105900 / DD5/3)</name>
    <dbReference type="NCBI Taxonomy" id="906968"/>
    <lineage>
        <taxon>Bacteria</taxon>
        <taxon>Pseudomonadati</taxon>
        <taxon>Spirochaetota</taxon>
        <taxon>Spirochaetia</taxon>
        <taxon>Spirochaetales</taxon>
        <taxon>Treponemataceae</taxon>
        <taxon>Treponema</taxon>
    </lineage>
</organism>
<dbReference type="Gene3D" id="3.40.50.2000">
    <property type="entry name" value="Glycogen Phosphorylase B"/>
    <property type="match status" value="2"/>
</dbReference>
<dbReference type="PANTHER" id="PTHR12526:SF630">
    <property type="entry name" value="GLYCOSYLTRANSFERASE"/>
    <property type="match status" value="1"/>
</dbReference>
<name>F4LK11_TREBD</name>
<dbReference type="HOGENOM" id="CLU_028014_3_0_12"/>
<dbReference type="Proteomes" id="UP000006546">
    <property type="component" value="Chromosome"/>
</dbReference>